<gene>
    <name evidence="2" type="ORF">RVR_10513</name>
</gene>
<proteinExistence type="predicted"/>
<feature type="compositionally biased region" description="Low complexity" evidence="1">
    <location>
        <begin position="73"/>
        <end position="90"/>
    </location>
</feature>
<feature type="compositionally biased region" description="Low complexity" evidence="1">
    <location>
        <begin position="115"/>
        <end position="130"/>
    </location>
</feature>
<protein>
    <submittedName>
        <fullName evidence="2">Uncharacterized protein</fullName>
    </submittedName>
</protein>
<keyword evidence="3" id="KW-1185">Reference proteome</keyword>
<reference evidence="2 3" key="4">
    <citation type="journal article" date="2020" name="Sci. Rep.">
        <title>beta-carboline chemical signals induce reveromycin production through a LuxR family regulator in Streptomyces sp. SN-593.</title>
        <authorList>
            <person name="Panthee S."/>
            <person name="Kito N."/>
            <person name="Hayashi T."/>
            <person name="Shimizu T."/>
            <person name="Ishikawa J."/>
            <person name="Hamamoto H."/>
            <person name="Osada H."/>
            <person name="Takahashi S."/>
        </authorList>
    </citation>
    <scope>NUCLEOTIDE SEQUENCE [LARGE SCALE GENOMIC DNA]</scope>
    <source>
        <strain evidence="2 3">SN-593</strain>
    </source>
</reference>
<dbReference type="EMBL" id="AP018365">
    <property type="protein sequence ID" value="BBA98685.1"/>
    <property type="molecule type" value="Genomic_DNA"/>
</dbReference>
<dbReference type="AlphaFoldDB" id="A0A7U3UQU6"/>
<reference evidence="2 3" key="2">
    <citation type="journal article" date="2011" name="J. Antibiot.">
        <title>Furaquinocins I and J: novel polyketide isoprenoid hybrid compounds from Streptomyces reveromyceticus SN-593.</title>
        <authorList>
            <person name="Panthee S."/>
            <person name="Takahashi S."/>
            <person name="Takagi H."/>
            <person name="Nogawa T."/>
            <person name="Oowada E."/>
            <person name="Uramoto M."/>
            <person name="Osada H."/>
        </authorList>
    </citation>
    <scope>NUCLEOTIDE SEQUENCE [LARGE SCALE GENOMIC DNA]</scope>
    <source>
        <strain evidence="2 3">SN-593</strain>
    </source>
</reference>
<reference evidence="2 3" key="3">
    <citation type="journal article" date="2011" name="Nat. Chem. Biol.">
        <title>Reveromycin A biosynthesis uses RevG and RevJ for stereospecific spiroacetal formation.</title>
        <authorList>
            <person name="Takahashi S."/>
            <person name="Toyoda A."/>
            <person name="Sekiyama Y."/>
            <person name="Takagi H."/>
            <person name="Nogawa T."/>
            <person name="Uramoto M."/>
            <person name="Suzuki R."/>
            <person name="Koshino H."/>
            <person name="Kumano T."/>
            <person name="Panthee S."/>
            <person name="Dairi T."/>
            <person name="Ishikawa J."/>
            <person name="Ikeda H."/>
            <person name="Sakaki Y."/>
            <person name="Osada H."/>
        </authorList>
    </citation>
    <scope>NUCLEOTIDE SEQUENCE [LARGE SCALE GENOMIC DNA]</scope>
    <source>
        <strain evidence="2 3">SN-593</strain>
    </source>
</reference>
<accession>A0A7U3UQU6</accession>
<dbReference type="Proteomes" id="UP000595703">
    <property type="component" value="Chromosome"/>
</dbReference>
<organism evidence="2 3">
    <name type="scientific">Actinacidiphila reveromycinica</name>
    <dbReference type="NCBI Taxonomy" id="659352"/>
    <lineage>
        <taxon>Bacteria</taxon>
        <taxon>Bacillati</taxon>
        <taxon>Actinomycetota</taxon>
        <taxon>Actinomycetes</taxon>
        <taxon>Kitasatosporales</taxon>
        <taxon>Streptomycetaceae</taxon>
        <taxon>Actinacidiphila</taxon>
    </lineage>
</organism>
<dbReference type="KEGG" id="arev:RVR_10513"/>
<evidence type="ECO:0000313" key="2">
    <source>
        <dbReference type="EMBL" id="BBA98685.1"/>
    </source>
</evidence>
<reference evidence="2 3" key="1">
    <citation type="journal article" date="2010" name="J. Bacteriol.">
        <title>Biochemical characterization of a novel indole prenyltransferase from Streptomyces sp. SN-593.</title>
        <authorList>
            <person name="Takahashi S."/>
            <person name="Takagi H."/>
            <person name="Toyoda A."/>
            <person name="Uramoto M."/>
            <person name="Nogawa T."/>
            <person name="Ueki M."/>
            <person name="Sakaki Y."/>
            <person name="Osada H."/>
        </authorList>
    </citation>
    <scope>NUCLEOTIDE SEQUENCE [LARGE SCALE GENOMIC DNA]</scope>
    <source>
        <strain evidence="2 3">SN-593</strain>
    </source>
</reference>
<evidence type="ECO:0000313" key="3">
    <source>
        <dbReference type="Proteomes" id="UP000595703"/>
    </source>
</evidence>
<sequence length="149" mass="15683">MKSRRSRHRRRTRVARTYTAAGRWSGVAGCGSAAVSWNSTRPSLAHSSGTAQVTVVSLYSVVRCGISARPISRIRSASGPDPRAPGRPGDCAGTSCGLPNQRRALMSKAGVTWPSSASASARRGAGSRWPPLLPPRRRDFAGGARVNAS</sequence>
<name>A0A7U3UQU6_9ACTN</name>
<evidence type="ECO:0000256" key="1">
    <source>
        <dbReference type="SAM" id="MobiDB-lite"/>
    </source>
</evidence>
<feature type="region of interest" description="Disordered" evidence="1">
    <location>
        <begin position="73"/>
        <end position="149"/>
    </location>
</feature>